<dbReference type="GO" id="GO:0016226">
    <property type="term" value="P:iron-sulfur cluster assembly"/>
    <property type="evidence" value="ECO:0007669"/>
    <property type="project" value="UniProtKB-UniRule"/>
</dbReference>
<dbReference type="GO" id="GO:0006281">
    <property type="term" value="P:DNA repair"/>
    <property type="evidence" value="ECO:0007669"/>
    <property type="project" value="UniProtKB-UniRule"/>
</dbReference>
<keyword evidence="4" id="KW-1185">Reference proteome</keyword>
<dbReference type="PANTHER" id="PTHR12891">
    <property type="entry name" value="DNA REPAIR/TRANSCRIPTION PROTEIN MET18/MMS19"/>
    <property type="match status" value="1"/>
</dbReference>
<evidence type="ECO:0000313" key="3">
    <source>
        <dbReference type="EMBL" id="KKA30427.1"/>
    </source>
</evidence>
<dbReference type="GO" id="GO:0097361">
    <property type="term" value="C:cytosolic [4Fe-4S] assembly targeting complex"/>
    <property type="evidence" value="ECO:0007669"/>
    <property type="project" value="UniProtKB-UniRule"/>
</dbReference>
<accession>A0A0F4ZIR5</accession>
<evidence type="ECO:0000259" key="2">
    <source>
        <dbReference type="Pfam" id="PF14500"/>
    </source>
</evidence>
<dbReference type="PANTHER" id="PTHR12891:SF0">
    <property type="entry name" value="MMS19 NUCLEOTIDE EXCISION REPAIR PROTEIN HOMOLOG"/>
    <property type="match status" value="1"/>
</dbReference>
<keyword evidence="1" id="KW-0539">Nucleus</keyword>
<feature type="domain" description="MMS19 N-terminal" evidence="2">
    <location>
        <begin position="65"/>
        <end position="327"/>
    </location>
</feature>
<dbReference type="AlphaFoldDB" id="A0A0F4ZIR5"/>
<keyword evidence="1" id="KW-0234">DNA repair</keyword>
<dbReference type="InterPro" id="IPR039920">
    <property type="entry name" value="MMS19"/>
</dbReference>
<reference evidence="3 4" key="1">
    <citation type="submission" date="2015-03" db="EMBL/GenBank/DDBJ databases">
        <authorList>
            <person name="Radwan O."/>
            <person name="Al-Naeli F.A."/>
            <person name="Rendon G.A."/>
            <person name="Fields C."/>
        </authorList>
    </citation>
    <scope>NUCLEOTIDE SEQUENCE [LARGE SCALE GENOMIC DNA]</scope>
    <source>
        <strain evidence="3">CR-DP1</strain>
    </source>
</reference>
<sequence length="1109" mass="118461">MADFDQLALKFVLEDEHPVRDALAAEAADAIKNAPRASNPVRRWVESVRPWILGDDADGSGSGSGDRIARARALDFLSTTLSLLDKDLLRQDQIKVLIAYFSSMFTIDHRSGILPSAKALSTLTHMKFFPVDAAANMLHSVCSMADDFRNQIPVTRLAVYDLFATCLSNSAIAADLRAKQAADPILIREVLAMCHSERDPKNIMRWFGLLAVFLADFAPLPADVSQEIFATFSAYFPISLRTSQHPSGITAEDLKTALRKCFIASPEMAEHAFPFLLGKIEQGSGVTVNVKLDIIRTLEAGIKSYTPSSTKVAPFADRIWSALKYEVRNGDVDETIDATLDLFTTLAKTLDDSHLQTFVLSVLRECTDDLSGSTYAAGAGKVLVALMRAKFSAFAPLVAPTVNHVRDTLRHSKSPEHSSALLTLLNSTLAIRLLYLQRPEALSADEQAAFKAVDPTFAALYETTLKKLFAETANTDPNKTAVQALGLLASQPSALDPDALLLSESTCRDITVLLATLLVQPALPNPVAQDTVEALQRIVVAWPPAFDILADAAFSPERDTADIPAMTALFSRVAFIACSGLPARTRSVYLTAVPLVARLVRGLVERVEATQKNGDLAHPMWAVYITGLQAALMHFADACKAHWPRAKTLGLPEGVSAESWVAYVEKTFPSVVPNGPTTTDIPDAQPSDTAHMDTLLLGLYAVRVFFQLTLTLSPSASVVLAAPFADSSDSSRRFLFFLGQLTTHVIGQLTETQQRLLALHDDVFLLFHSAARGATYAHVQAPEHFVTDVSAETYAPLVAPACLSLSTAVLHALYPSVVAALFATGAGQTAVAHALTTTSTPADPAVLAYWLTVLANKHTFETTPLLHSLLCARLAALHTSPAGAPAAFGLLAGALRRYTGTSLSSPLAALALLPAAQPALPVFFDYLFAPKPLLTAALHCTTKPTWSQRAYLAVLAPLLPGVPAGPATLALLSAAQHLSFSVVRDDAPALVRCALAALAALPAAQAAGPGLAVLQHIMAASPDLIETHARSAIDACLRVAADSDKSVPAAARRSALVLVSAMPEKFDHRHLVAVAPRVKRALAVASGDRVRGVRGVATKARMTWATVDA</sequence>
<dbReference type="GO" id="GO:0051604">
    <property type="term" value="P:protein maturation"/>
    <property type="evidence" value="ECO:0007669"/>
    <property type="project" value="UniProtKB-UniRule"/>
</dbReference>
<organism evidence="3 4">
    <name type="scientific">Thielaviopsis punctulata</name>
    <dbReference type="NCBI Taxonomy" id="72032"/>
    <lineage>
        <taxon>Eukaryota</taxon>
        <taxon>Fungi</taxon>
        <taxon>Dikarya</taxon>
        <taxon>Ascomycota</taxon>
        <taxon>Pezizomycotina</taxon>
        <taxon>Sordariomycetes</taxon>
        <taxon>Hypocreomycetidae</taxon>
        <taxon>Microascales</taxon>
        <taxon>Ceratocystidaceae</taxon>
        <taxon>Thielaviopsis</taxon>
    </lineage>
</organism>
<proteinExistence type="inferred from homology"/>
<gene>
    <name evidence="3" type="ORF">TD95_004374</name>
</gene>
<comment type="subcellular location">
    <subcellularLocation>
        <location evidence="1">Nucleus</location>
    </subcellularLocation>
</comment>
<evidence type="ECO:0000256" key="1">
    <source>
        <dbReference type="RuleBase" id="RU367072"/>
    </source>
</evidence>
<dbReference type="Pfam" id="PF14500">
    <property type="entry name" value="MMS19_N"/>
    <property type="match status" value="1"/>
</dbReference>
<dbReference type="InterPro" id="IPR016024">
    <property type="entry name" value="ARM-type_fold"/>
</dbReference>
<comment type="caution">
    <text evidence="3">The sequence shown here is derived from an EMBL/GenBank/DDBJ whole genome shotgun (WGS) entry which is preliminary data.</text>
</comment>
<comment type="function">
    <text evidence="1">Key component of the cytosolic iron-sulfur protein assembly (CIA) complex, a multiprotein complex that mediates the incorporation of iron-sulfur cluster into apoproteins specifically involved in DNA metabolism and genomic integrity. In the CIA complex, MMS19 acts as an adapter between early-acting CIA components and a subset of cellular target iron-sulfur proteins.</text>
</comment>
<dbReference type="EMBL" id="LAEV01000389">
    <property type="protein sequence ID" value="KKA30427.1"/>
    <property type="molecule type" value="Genomic_DNA"/>
</dbReference>
<dbReference type="OrthoDB" id="342900at2759"/>
<comment type="similarity">
    <text evidence="1">Belongs to the MET18/MMS19 family.</text>
</comment>
<dbReference type="InterPro" id="IPR029240">
    <property type="entry name" value="MMS19_N"/>
</dbReference>
<name>A0A0F4ZIR5_9PEZI</name>
<protein>
    <recommendedName>
        <fullName evidence="1">MMS19 nucleotide excision repair protein</fullName>
    </recommendedName>
</protein>
<keyword evidence="1" id="KW-0227">DNA damage</keyword>
<dbReference type="Proteomes" id="UP000033483">
    <property type="component" value="Unassembled WGS sequence"/>
</dbReference>
<dbReference type="GO" id="GO:0005634">
    <property type="term" value="C:nucleus"/>
    <property type="evidence" value="ECO:0007669"/>
    <property type="project" value="UniProtKB-SubCell"/>
</dbReference>
<evidence type="ECO:0000313" key="4">
    <source>
        <dbReference type="Proteomes" id="UP000033483"/>
    </source>
</evidence>
<dbReference type="SUPFAM" id="SSF48371">
    <property type="entry name" value="ARM repeat"/>
    <property type="match status" value="1"/>
</dbReference>